<accession>A0A251X4C3</accession>
<dbReference type="Gene3D" id="2.120.10.30">
    <property type="entry name" value="TolB, C-terminal domain"/>
    <property type="match status" value="2"/>
</dbReference>
<feature type="domain" description="BPP" evidence="1">
    <location>
        <begin position="111"/>
        <end position="424"/>
    </location>
</feature>
<dbReference type="AlphaFoldDB" id="A0A251X4C3"/>
<dbReference type="SUPFAM" id="SSF50956">
    <property type="entry name" value="Thermostable phytase (3-phytase)"/>
    <property type="match status" value="2"/>
</dbReference>
<dbReference type="Pfam" id="PF02333">
    <property type="entry name" value="Phytase"/>
    <property type="match status" value="2"/>
</dbReference>
<dbReference type="EMBL" id="MSLT01000023">
    <property type="protein sequence ID" value="OUD12205.1"/>
    <property type="molecule type" value="Genomic_DNA"/>
</dbReference>
<dbReference type="GO" id="GO:0016158">
    <property type="term" value="F:inositol hexakisphosphate 3-phosphatase activity"/>
    <property type="evidence" value="ECO:0007669"/>
    <property type="project" value="InterPro"/>
</dbReference>
<dbReference type="Proteomes" id="UP000194798">
    <property type="component" value="Unassembled WGS sequence"/>
</dbReference>
<gene>
    <name evidence="2" type="ORF">TPSD3_13870</name>
</gene>
<protein>
    <recommendedName>
        <fullName evidence="1">BPP domain-containing protein</fullName>
    </recommendedName>
</protein>
<reference evidence="2 3" key="1">
    <citation type="submission" date="2016-12" db="EMBL/GenBank/DDBJ databases">
        <title>Thioflexothrix psekupsii D3 genome sequencing and assembly.</title>
        <authorList>
            <person name="Fomenkov A."/>
            <person name="Vincze T."/>
            <person name="Grabovich M."/>
            <person name="Anton B.P."/>
            <person name="Dubinina G."/>
            <person name="Orlova M."/>
            <person name="Belousova E."/>
            <person name="Roberts R.J."/>
        </authorList>
    </citation>
    <scope>NUCLEOTIDE SEQUENCE [LARGE SCALE GENOMIC DNA]</scope>
    <source>
        <strain evidence="2">D3</strain>
    </source>
</reference>
<dbReference type="InterPro" id="IPR003431">
    <property type="entry name" value="B-propeller_Phytase"/>
</dbReference>
<dbReference type="RefSeq" id="WP_176329884.1">
    <property type="nucleotide sequence ID" value="NZ_MSLT01000023.1"/>
</dbReference>
<dbReference type="PROSITE" id="PS51662">
    <property type="entry name" value="BP_PHYTASE"/>
    <property type="match status" value="2"/>
</dbReference>
<proteinExistence type="predicted"/>
<feature type="domain" description="BPP" evidence="1">
    <location>
        <begin position="437"/>
        <end position="768"/>
    </location>
</feature>
<sequence length="778" mass="85985">MLFYRVGLWVLLQGVLVHDIWASTFSPRANVFVAESQRLYLPAIAAYPSANAITYQAELQWSEAQWRVTHLAENTATLSASSLYDVSTGQLLIPTVATTQGQFAVRLGVNATHDALNLLDIKPHPRPQQVLAQGLNVQGVQLWLPARSQQARVLVSTTTGVYPFDLDGNRLGDVLYAHHSGAMDIRYRISFAGQWVSLLAIADEAQQQVALLRLDPNTQESPLWANLPLNKKPEAICLYRSRKTNEHYLFTITSQDMTQWQLNFRGESLDITPLITRPLTLAATACVADDDYGQVYVGSDQGISAYPAEPEAFASQMATVVTSHASVDLSFYYTNYGAGYLLSLTTDGEVIAVRRDDGVVLNGFGVMEDETPDFTRKNQWAGLAVMPRGVAAARNEFAQGVIALWDRQADAIQLLSWGDVAEAMYWLVEPTTDPNSWNMSNSQAVLVRPTLQTQPVNTSGDAADDPAIWLHPTHAELSTLLGTQKQGGLFVYDSSGNVIQFLADGRLNNIDLRYGFLLGEQRVDIVAATNRTDNSISLYRIDPNNRQLESTAAERVSVMLNEEVYGVCMYHDKTADKYYVFVNEFGGLVQQWLLSDNGHGAIDTTLVRTFDVGSQTEGCVVDDYLGYLYIGEEDVAIWRYSAQPDAGTERIAIDQADGGFFSADVEGLALYYLNETEGYLIASSQGNNTYTVYERGGEHRYLGAFRIVNEERLGIDGVTGTDGIDVTNRPLGDAFPLGAFIAQDDVNTLPRAFQNFKVVPWEHIATRLNLQMNPAFKP</sequence>
<organism evidence="2 3">
    <name type="scientific">Thioflexithrix psekupsensis</name>
    <dbReference type="NCBI Taxonomy" id="1570016"/>
    <lineage>
        <taxon>Bacteria</taxon>
        <taxon>Pseudomonadati</taxon>
        <taxon>Pseudomonadota</taxon>
        <taxon>Gammaproteobacteria</taxon>
        <taxon>Thiotrichales</taxon>
        <taxon>Thioflexithrix</taxon>
    </lineage>
</organism>
<comment type="caution">
    <text evidence="2">The sequence shown here is derived from an EMBL/GenBank/DDBJ whole genome shotgun (WGS) entry which is preliminary data.</text>
</comment>
<evidence type="ECO:0000259" key="1">
    <source>
        <dbReference type="PROSITE" id="PS51662"/>
    </source>
</evidence>
<dbReference type="InterPro" id="IPR011042">
    <property type="entry name" value="6-blade_b-propeller_TolB-like"/>
</dbReference>
<keyword evidence="3" id="KW-1185">Reference proteome</keyword>
<evidence type="ECO:0000313" key="3">
    <source>
        <dbReference type="Proteomes" id="UP000194798"/>
    </source>
</evidence>
<name>A0A251X4C3_9GAMM</name>
<evidence type="ECO:0000313" key="2">
    <source>
        <dbReference type="EMBL" id="OUD12205.1"/>
    </source>
</evidence>